<sequence length="189" mass="20485">MTTGVRHANDDRWCETFDPILESTAARGCVTTMDLTQYRAKLIGSEDERAVSPVIGVILMVAITVILAAVIAAFVLDMGPEDPDPTAVVDVDNNVNDTTVELQGTTDADGVIVWNASEDEVLGTSDDAILDTTGASMSFDNDTDGVNDSTEITIYAYRGEPSEDWESIEDLDNLEAYAIEEEFTFEDDS</sequence>
<dbReference type="EMBL" id="AOHZ01000041">
    <property type="protein sequence ID" value="ELY57523.1"/>
    <property type="molecule type" value="Genomic_DNA"/>
</dbReference>
<dbReference type="STRING" id="1227499.C493_08556"/>
<accession>L9XAA1</accession>
<keyword evidence="3" id="KW-0966">Cell projection</keyword>
<feature type="domain" description="Archaeal Type IV pilin N-terminal" evidence="2">
    <location>
        <begin position="49"/>
        <end position="102"/>
    </location>
</feature>
<keyword evidence="4" id="KW-1185">Reference proteome</keyword>
<protein>
    <submittedName>
        <fullName evidence="3">Flagellin domain-containing protein</fullName>
    </submittedName>
</protein>
<dbReference type="PATRIC" id="fig|1227499.3.peg.1731"/>
<reference evidence="3 4" key="1">
    <citation type="journal article" date="2014" name="PLoS Genet.">
        <title>Phylogenetically driven sequencing of extremely halophilic archaea reveals strategies for static and dynamic osmo-response.</title>
        <authorList>
            <person name="Becker E.A."/>
            <person name="Seitzer P.M."/>
            <person name="Tritt A."/>
            <person name="Larsen D."/>
            <person name="Krusor M."/>
            <person name="Yao A.I."/>
            <person name="Wu D."/>
            <person name="Madern D."/>
            <person name="Eisen J.A."/>
            <person name="Darling A.E."/>
            <person name="Facciotti M.T."/>
        </authorList>
    </citation>
    <scope>NUCLEOTIDE SEQUENCE [LARGE SCALE GENOMIC DNA]</scope>
    <source>
        <strain evidence="3 4">JCM 12255</strain>
    </source>
</reference>
<dbReference type="AlphaFoldDB" id="L9XAA1"/>
<dbReference type="InterPro" id="IPR012859">
    <property type="entry name" value="Pilin_N_archaeal"/>
</dbReference>
<dbReference type="NCBIfam" id="TIGR02537">
    <property type="entry name" value="arch_flag_Nterm"/>
    <property type="match status" value="1"/>
</dbReference>
<dbReference type="Proteomes" id="UP000011602">
    <property type="component" value="Unassembled WGS sequence"/>
</dbReference>
<keyword evidence="1" id="KW-0472">Membrane</keyword>
<dbReference type="InterPro" id="IPR013373">
    <property type="entry name" value="Flagellin/pilin_N_arc"/>
</dbReference>
<keyword evidence="1" id="KW-0812">Transmembrane</keyword>
<evidence type="ECO:0000313" key="4">
    <source>
        <dbReference type="Proteomes" id="UP000011602"/>
    </source>
</evidence>
<feature type="transmembrane region" description="Helical" evidence="1">
    <location>
        <begin position="54"/>
        <end position="76"/>
    </location>
</feature>
<name>L9XAA1_9EURY</name>
<keyword evidence="1" id="KW-1133">Transmembrane helix</keyword>
<evidence type="ECO:0000256" key="1">
    <source>
        <dbReference type="SAM" id="Phobius"/>
    </source>
</evidence>
<comment type="caution">
    <text evidence="3">The sequence shown here is derived from an EMBL/GenBank/DDBJ whole genome shotgun (WGS) entry which is preliminary data.</text>
</comment>
<evidence type="ECO:0000313" key="3">
    <source>
        <dbReference type="EMBL" id="ELY57523.1"/>
    </source>
</evidence>
<proteinExistence type="predicted"/>
<keyword evidence="3" id="KW-0969">Cilium</keyword>
<keyword evidence="3" id="KW-0282">Flagellum</keyword>
<organism evidence="3 4">
    <name type="scientific">Natronolimnohabitans innermongolicus JCM 12255</name>
    <dbReference type="NCBI Taxonomy" id="1227499"/>
    <lineage>
        <taxon>Archaea</taxon>
        <taxon>Methanobacteriati</taxon>
        <taxon>Methanobacteriota</taxon>
        <taxon>Stenosarchaea group</taxon>
        <taxon>Halobacteria</taxon>
        <taxon>Halobacteriales</taxon>
        <taxon>Natrialbaceae</taxon>
        <taxon>Natronolimnohabitans</taxon>
    </lineage>
</organism>
<gene>
    <name evidence="3" type="ORF">C493_08556</name>
</gene>
<dbReference type="eggNOG" id="arCOG02416">
    <property type="taxonomic scope" value="Archaea"/>
</dbReference>
<evidence type="ECO:0000259" key="2">
    <source>
        <dbReference type="Pfam" id="PF07790"/>
    </source>
</evidence>
<dbReference type="Pfam" id="PF07790">
    <property type="entry name" value="Pilin_N"/>
    <property type="match status" value="1"/>
</dbReference>